<dbReference type="PANTHER" id="PTHR33021:SF339">
    <property type="entry name" value="OS07G0570600 PROTEIN"/>
    <property type="match status" value="1"/>
</dbReference>
<feature type="region of interest" description="Disordered" evidence="4">
    <location>
        <begin position="103"/>
        <end position="142"/>
    </location>
</feature>
<keyword evidence="1" id="KW-0479">Metal-binding</keyword>
<dbReference type="Proteomes" id="UP000015453">
    <property type="component" value="Unassembled WGS sequence"/>
</dbReference>
<dbReference type="PROSITE" id="PS51485">
    <property type="entry name" value="PHYTOCYANIN"/>
    <property type="match status" value="1"/>
</dbReference>
<dbReference type="FunFam" id="2.60.40.420:FF:000003">
    <property type="entry name" value="Blue copper"/>
    <property type="match status" value="1"/>
</dbReference>
<feature type="non-terminal residue" evidence="6">
    <location>
        <position position="142"/>
    </location>
</feature>
<comment type="caution">
    <text evidence="6">The sequence shown here is derived from an EMBL/GenBank/DDBJ whole genome shotgun (WGS) entry which is preliminary data.</text>
</comment>
<evidence type="ECO:0000256" key="3">
    <source>
        <dbReference type="ARBA" id="ARBA00023180"/>
    </source>
</evidence>
<evidence type="ECO:0000313" key="7">
    <source>
        <dbReference type="Proteomes" id="UP000015453"/>
    </source>
</evidence>
<accession>S8CLL7</accession>
<protein>
    <recommendedName>
        <fullName evidence="5">Phytocyanin domain-containing protein</fullName>
    </recommendedName>
</protein>
<dbReference type="InterPro" id="IPR003245">
    <property type="entry name" value="Phytocyanin_dom"/>
</dbReference>
<dbReference type="OrthoDB" id="686200at2759"/>
<dbReference type="InterPro" id="IPR028871">
    <property type="entry name" value="BlueCu_1_BS"/>
</dbReference>
<dbReference type="CDD" id="cd04216">
    <property type="entry name" value="Phytocyanin"/>
    <property type="match status" value="1"/>
</dbReference>
<sequence>PAAISAATITVGGSSGWTLNYNYANWAAGQTFSSGDSLVFNYGPSHAVSEVSQSDYDNCNAGNAISTDSNSPTAISLTSPGTRYFICPTPTHCSQGMKLAVSVSGNSASSPSTPSSPSTSPSSPSGSAATPGSVTPPTANPS</sequence>
<dbReference type="SUPFAM" id="SSF49503">
    <property type="entry name" value="Cupredoxins"/>
    <property type="match status" value="1"/>
</dbReference>
<dbReference type="GO" id="GO:0005886">
    <property type="term" value="C:plasma membrane"/>
    <property type="evidence" value="ECO:0007669"/>
    <property type="project" value="TreeGrafter"/>
</dbReference>
<feature type="non-terminal residue" evidence="6">
    <location>
        <position position="1"/>
    </location>
</feature>
<feature type="domain" description="Phytocyanin" evidence="5">
    <location>
        <begin position="7"/>
        <end position="105"/>
    </location>
</feature>
<organism evidence="6 7">
    <name type="scientific">Genlisea aurea</name>
    <dbReference type="NCBI Taxonomy" id="192259"/>
    <lineage>
        <taxon>Eukaryota</taxon>
        <taxon>Viridiplantae</taxon>
        <taxon>Streptophyta</taxon>
        <taxon>Embryophyta</taxon>
        <taxon>Tracheophyta</taxon>
        <taxon>Spermatophyta</taxon>
        <taxon>Magnoliopsida</taxon>
        <taxon>eudicotyledons</taxon>
        <taxon>Gunneridae</taxon>
        <taxon>Pentapetalae</taxon>
        <taxon>asterids</taxon>
        <taxon>lamiids</taxon>
        <taxon>Lamiales</taxon>
        <taxon>Lentibulariaceae</taxon>
        <taxon>Genlisea</taxon>
    </lineage>
</organism>
<proteinExistence type="predicted"/>
<evidence type="ECO:0000256" key="2">
    <source>
        <dbReference type="ARBA" id="ARBA00023008"/>
    </source>
</evidence>
<evidence type="ECO:0000259" key="5">
    <source>
        <dbReference type="PROSITE" id="PS51485"/>
    </source>
</evidence>
<keyword evidence="3" id="KW-0325">Glycoprotein</keyword>
<evidence type="ECO:0000256" key="1">
    <source>
        <dbReference type="ARBA" id="ARBA00022723"/>
    </source>
</evidence>
<name>S8CLL7_9LAMI</name>
<dbReference type="EMBL" id="AUSU01004105">
    <property type="protein sequence ID" value="EPS65671.1"/>
    <property type="molecule type" value="Genomic_DNA"/>
</dbReference>
<dbReference type="PROSITE" id="PS00196">
    <property type="entry name" value="COPPER_BLUE"/>
    <property type="match status" value="1"/>
</dbReference>
<gene>
    <name evidence="6" type="ORF">M569_09108</name>
</gene>
<feature type="compositionally biased region" description="Low complexity" evidence="4">
    <location>
        <begin position="103"/>
        <end position="133"/>
    </location>
</feature>
<keyword evidence="7" id="KW-1185">Reference proteome</keyword>
<dbReference type="PANTHER" id="PTHR33021">
    <property type="entry name" value="BLUE COPPER PROTEIN"/>
    <property type="match status" value="1"/>
</dbReference>
<dbReference type="AlphaFoldDB" id="S8CLL7"/>
<evidence type="ECO:0000313" key="6">
    <source>
        <dbReference type="EMBL" id="EPS65671.1"/>
    </source>
</evidence>
<dbReference type="InterPro" id="IPR039391">
    <property type="entry name" value="Phytocyanin-like"/>
</dbReference>
<dbReference type="InterPro" id="IPR008972">
    <property type="entry name" value="Cupredoxin"/>
</dbReference>
<dbReference type="Pfam" id="PF02298">
    <property type="entry name" value="Cu_bind_like"/>
    <property type="match status" value="1"/>
</dbReference>
<dbReference type="Gene3D" id="2.60.40.420">
    <property type="entry name" value="Cupredoxins - blue copper proteins"/>
    <property type="match status" value="1"/>
</dbReference>
<evidence type="ECO:0000256" key="4">
    <source>
        <dbReference type="SAM" id="MobiDB-lite"/>
    </source>
</evidence>
<keyword evidence="2" id="KW-0186">Copper</keyword>
<reference evidence="6 7" key="1">
    <citation type="journal article" date="2013" name="BMC Genomics">
        <title>The miniature genome of a carnivorous plant Genlisea aurea contains a low number of genes and short non-coding sequences.</title>
        <authorList>
            <person name="Leushkin E.V."/>
            <person name="Sutormin R.A."/>
            <person name="Nabieva E.R."/>
            <person name="Penin A.A."/>
            <person name="Kondrashov A.S."/>
            <person name="Logacheva M.D."/>
        </authorList>
    </citation>
    <scope>NUCLEOTIDE SEQUENCE [LARGE SCALE GENOMIC DNA]</scope>
</reference>
<dbReference type="GO" id="GO:0046872">
    <property type="term" value="F:metal ion binding"/>
    <property type="evidence" value="ECO:0007669"/>
    <property type="project" value="UniProtKB-KW"/>
</dbReference>
<dbReference type="GO" id="GO:0009055">
    <property type="term" value="F:electron transfer activity"/>
    <property type="evidence" value="ECO:0007669"/>
    <property type="project" value="InterPro"/>
</dbReference>